<feature type="coiled-coil region" evidence="6">
    <location>
        <begin position="193"/>
        <end position="264"/>
    </location>
</feature>
<dbReference type="STRING" id="51511.ENSCSAVP00000009560"/>
<keyword evidence="9" id="KW-1185">Reference proteome</keyword>
<dbReference type="InterPro" id="IPR050576">
    <property type="entry name" value="Cilia_flagella_integrity"/>
</dbReference>
<evidence type="ECO:0008006" key="10">
    <source>
        <dbReference type="Google" id="ProtNLM"/>
    </source>
</evidence>
<dbReference type="PROSITE" id="PS51450">
    <property type="entry name" value="LRR"/>
    <property type="match status" value="2"/>
</dbReference>
<feature type="compositionally biased region" description="Low complexity" evidence="7">
    <location>
        <begin position="311"/>
        <end position="322"/>
    </location>
</feature>
<dbReference type="InterPro" id="IPR032675">
    <property type="entry name" value="LRR_dom_sf"/>
</dbReference>
<dbReference type="GeneTree" id="ENSGT00940000172268"/>
<dbReference type="Ensembl" id="ENSCSAVT00000009677.1">
    <property type="protein sequence ID" value="ENSCSAVP00000009560.1"/>
    <property type="gene ID" value="ENSCSAVG00000005611.1"/>
</dbReference>
<accession>H2YW49</accession>
<dbReference type="SUPFAM" id="SSF52058">
    <property type="entry name" value="L domain-like"/>
    <property type="match status" value="1"/>
</dbReference>
<dbReference type="Proteomes" id="UP000007875">
    <property type="component" value="Unassembled WGS sequence"/>
</dbReference>
<proteinExistence type="predicted"/>
<feature type="region of interest" description="Disordered" evidence="7">
    <location>
        <begin position="164"/>
        <end position="192"/>
    </location>
</feature>
<dbReference type="InterPro" id="IPR001611">
    <property type="entry name" value="Leu-rich_rpt"/>
</dbReference>
<dbReference type="HOGENOM" id="CLU_717564_0_0_1"/>
<evidence type="ECO:0000313" key="9">
    <source>
        <dbReference type="Proteomes" id="UP000007875"/>
    </source>
</evidence>
<evidence type="ECO:0000256" key="4">
    <source>
        <dbReference type="ARBA" id="ARBA00023069"/>
    </source>
</evidence>
<name>H2YW49_CIOSA</name>
<keyword evidence="5" id="KW-0966">Cell projection</keyword>
<dbReference type="PANTHER" id="PTHR45973:SF9">
    <property type="entry name" value="LEUCINE-RICH REPEAT-CONTAINING PROTEIN 46"/>
    <property type="match status" value="1"/>
</dbReference>
<sequence>MSQEGQQMTVSLVQKRNVQIKKDSDDDNDDDYNLKITEALINLTHVRLDREGITAIENLDWAGNVTNLYLQHNLISEICNLEPVAHSLRFLTLAGNQISKLGGLLSLKVLALLDLSENIICQLDVEQLPESLVFVSFKENECCNSKDYREKLITHLPKLISIDGEEISEDDESTDEEDKDLSGSEENDEDTLRDAANEVLLRSESRLQLLEEEHHSRIHEINSKNISHQVEGLERKNRKEEEDITEFQEQIRKVLNQMVQAEHAVMHNFELPKLDSPKPPTPVEPDVDLSVDAQVKPSTPKNAKKTMNFVSTGTTTSNSSKPPTDKPSSRPTSSSRTQFGVTSPTSNTRYSKSPQPPTRRKQSEKSLPKSKSMIRIPGSRPFSKP</sequence>
<keyword evidence="4" id="KW-0969">Cilium</keyword>
<evidence type="ECO:0000256" key="1">
    <source>
        <dbReference type="ARBA" id="ARBA00004138"/>
    </source>
</evidence>
<dbReference type="eggNOG" id="KOG0531">
    <property type="taxonomic scope" value="Eukaryota"/>
</dbReference>
<dbReference type="PANTHER" id="PTHR45973">
    <property type="entry name" value="PROTEIN PHOSPHATASE 1 REGULATORY SUBUNIT SDS22-RELATED"/>
    <property type="match status" value="1"/>
</dbReference>
<feature type="compositionally biased region" description="Acidic residues" evidence="7">
    <location>
        <begin position="164"/>
        <end position="189"/>
    </location>
</feature>
<evidence type="ECO:0000256" key="3">
    <source>
        <dbReference type="ARBA" id="ARBA00022737"/>
    </source>
</evidence>
<keyword evidence="6" id="KW-0175">Coiled coil</keyword>
<feature type="region of interest" description="Disordered" evidence="7">
    <location>
        <begin position="293"/>
        <end position="385"/>
    </location>
</feature>
<comment type="subcellular location">
    <subcellularLocation>
        <location evidence="1">Cell projection</location>
        <location evidence="1">Cilium</location>
    </subcellularLocation>
</comment>
<dbReference type="AlphaFoldDB" id="H2YW49"/>
<reference evidence="8" key="3">
    <citation type="submission" date="2025-09" db="UniProtKB">
        <authorList>
            <consortium name="Ensembl"/>
        </authorList>
    </citation>
    <scope>IDENTIFICATION</scope>
</reference>
<reference evidence="9" key="1">
    <citation type="submission" date="2003-08" db="EMBL/GenBank/DDBJ databases">
        <authorList>
            <person name="Birren B."/>
            <person name="Nusbaum C."/>
            <person name="Abebe A."/>
            <person name="Abouelleil A."/>
            <person name="Adekoya E."/>
            <person name="Ait-zahra M."/>
            <person name="Allen N."/>
            <person name="Allen T."/>
            <person name="An P."/>
            <person name="Anderson M."/>
            <person name="Anderson S."/>
            <person name="Arachchi H."/>
            <person name="Armbruster J."/>
            <person name="Bachantsang P."/>
            <person name="Baldwin J."/>
            <person name="Barry A."/>
            <person name="Bayul T."/>
            <person name="Blitshsteyn B."/>
            <person name="Bloom T."/>
            <person name="Blye J."/>
            <person name="Boguslavskiy L."/>
            <person name="Borowsky M."/>
            <person name="Boukhgalter B."/>
            <person name="Brunache A."/>
            <person name="Butler J."/>
            <person name="Calixte N."/>
            <person name="Calvo S."/>
            <person name="Camarata J."/>
            <person name="Campo K."/>
            <person name="Chang J."/>
            <person name="Cheshatsang Y."/>
            <person name="Citroen M."/>
            <person name="Collymore A."/>
            <person name="Considine T."/>
            <person name="Cook A."/>
            <person name="Cooke P."/>
            <person name="Corum B."/>
            <person name="Cuomo C."/>
            <person name="David R."/>
            <person name="Dawoe T."/>
            <person name="Degray S."/>
            <person name="Dodge S."/>
            <person name="Dooley K."/>
            <person name="Dorje P."/>
            <person name="Dorjee K."/>
            <person name="Dorris L."/>
            <person name="Duffey N."/>
            <person name="Dupes A."/>
            <person name="Elkins T."/>
            <person name="Engels R."/>
            <person name="Erickson J."/>
            <person name="Farina A."/>
            <person name="Faro S."/>
            <person name="Ferreira P."/>
            <person name="Fischer H."/>
            <person name="Fitzgerald M."/>
            <person name="Foley K."/>
            <person name="Gage D."/>
            <person name="Galagan J."/>
            <person name="Gearin G."/>
            <person name="Gnerre S."/>
            <person name="Gnirke A."/>
            <person name="Goyette A."/>
            <person name="Graham J."/>
            <person name="Grandbois E."/>
            <person name="Gyaltsen K."/>
            <person name="Hafez N."/>
            <person name="Hagopian D."/>
            <person name="Hagos B."/>
            <person name="Hall J."/>
            <person name="Hatcher B."/>
            <person name="Heller A."/>
            <person name="Higgins H."/>
            <person name="Honan T."/>
            <person name="Horn A."/>
            <person name="Houde N."/>
            <person name="Hughes L."/>
            <person name="Hulme W."/>
            <person name="Husby E."/>
            <person name="Iliev I."/>
            <person name="Jaffe D."/>
            <person name="Jones C."/>
            <person name="Kamal M."/>
            <person name="Kamat A."/>
            <person name="Kamvysselis M."/>
            <person name="Karlsson E."/>
            <person name="Kells C."/>
            <person name="Kieu A."/>
            <person name="Kisner P."/>
            <person name="Kodira C."/>
            <person name="Kulbokas E."/>
            <person name="Labutti K."/>
            <person name="Lama D."/>
            <person name="Landers T."/>
            <person name="Leger J."/>
            <person name="Levine S."/>
            <person name="Lewis D."/>
            <person name="Lewis T."/>
            <person name="Lindblad-toh K."/>
            <person name="Liu X."/>
            <person name="Lokyitsang T."/>
            <person name="Lokyitsang Y."/>
            <person name="Lucien O."/>
            <person name="Lui A."/>
            <person name="Ma L.J."/>
            <person name="Mabbitt R."/>
            <person name="Macdonald J."/>
            <person name="Maclean C."/>
            <person name="Major J."/>
            <person name="Manning J."/>
            <person name="Marabella R."/>
            <person name="Maru K."/>
            <person name="Matthews C."/>
            <person name="Mauceli E."/>
            <person name="Mccarthy M."/>
            <person name="Mcdonough S."/>
            <person name="Mcghee T."/>
            <person name="Meldrim J."/>
            <person name="Meneus L."/>
            <person name="Mesirov J."/>
            <person name="Mihalev A."/>
            <person name="Mihova T."/>
            <person name="Mikkelsen T."/>
            <person name="Mlenga V."/>
            <person name="Moru K."/>
            <person name="Mozes J."/>
            <person name="Mulrain L."/>
            <person name="Munson G."/>
            <person name="Naylor J."/>
            <person name="Newes C."/>
            <person name="Nguyen C."/>
            <person name="Nguyen N."/>
            <person name="Nguyen T."/>
            <person name="Nicol R."/>
            <person name="Nielsen C."/>
            <person name="Nizzari M."/>
            <person name="Norbu C."/>
            <person name="Norbu N."/>
            <person name="O'donnell P."/>
            <person name="Okoawo O."/>
            <person name="O'leary S."/>
            <person name="Omotosho B."/>
            <person name="O'neill K."/>
            <person name="Osman S."/>
            <person name="Parker S."/>
            <person name="Perrin D."/>
            <person name="Phunkhang P."/>
            <person name="Piqani B."/>
            <person name="Purcell S."/>
            <person name="Rachupka T."/>
            <person name="Ramasamy U."/>
            <person name="Rameau R."/>
            <person name="Ray V."/>
            <person name="Raymond C."/>
            <person name="Retta R."/>
            <person name="Richardson S."/>
            <person name="Rise C."/>
            <person name="Rodriguez J."/>
            <person name="Rogers J."/>
            <person name="Rogov P."/>
            <person name="Rutman M."/>
            <person name="Schupbach R."/>
            <person name="Seaman C."/>
            <person name="Settipalli S."/>
            <person name="Sharpe T."/>
            <person name="Sheridan J."/>
            <person name="Sherpa N."/>
            <person name="Shi J."/>
            <person name="Smirnov S."/>
            <person name="Smith C."/>
            <person name="Sougnez C."/>
            <person name="Spencer B."/>
            <person name="Stalker J."/>
            <person name="Stange-thomann N."/>
            <person name="Stavropoulos S."/>
            <person name="Stetson K."/>
            <person name="Stone C."/>
            <person name="Stone S."/>
            <person name="Stubbs M."/>
            <person name="Talamas J."/>
            <person name="Tchuinga P."/>
            <person name="Tenzing P."/>
            <person name="Tesfaye S."/>
            <person name="Theodore J."/>
            <person name="Thoulutsang Y."/>
            <person name="Topham K."/>
            <person name="Towey S."/>
            <person name="Tsamla T."/>
            <person name="Tsomo N."/>
            <person name="Vallee D."/>
            <person name="Vassiliev H."/>
            <person name="Venkataraman V."/>
            <person name="Vinson J."/>
            <person name="Vo A."/>
            <person name="Wade C."/>
            <person name="Wang S."/>
            <person name="Wangchuk T."/>
            <person name="Wangdi T."/>
            <person name="Whittaker C."/>
            <person name="Wilkinson J."/>
            <person name="Wu Y."/>
            <person name="Wyman D."/>
            <person name="Yadav S."/>
            <person name="Yang S."/>
            <person name="Yang X."/>
            <person name="Yeager S."/>
            <person name="Yee E."/>
            <person name="Young G."/>
            <person name="Zainoun J."/>
            <person name="Zembeck L."/>
            <person name="Zimmer A."/>
            <person name="Zody M."/>
            <person name="Lander E."/>
        </authorList>
    </citation>
    <scope>NUCLEOTIDE SEQUENCE [LARGE SCALE GENOMIC DNA]</scope>
</reference>
<dbReference type="Gene3D" id="3.80.10.10">
    <property type="entry name" value="Ribonuclease Inhibitor"/>
    <property type="match status" value="1"/>
</dbReference>
<keyword evidence="3" id="KW-0677">Repeat</keyword>
<evidence type="ECO:0000256" key="5">
    <source>
        <dbReference type="ARBA" id="ARBA00023273"/>
    </source>
</evidence>
<dbReference type="OMA" id="KENECCN"/>
<evidence type="ECO:0000256" key="7">
    <source>
        <dbReference type="SAM" id="MobiDB-lite"/>
    </source>
</evidence>
<keyword evidence="2" id="KW-0433">Leucine-rich repeat</keyword>
<evidence type="ECO:0000256" key="6">
    <source>
        <dbReference type="SAM" id="Coils"/>
    </source>
</evidence>
<evidence type="ECO:0000313" key="8">
    <source>
        <dbReference type="Ensembl" id="ENSCSAVP00000009560.1"/>
    </source>
</evidence>
<feature type="compositionally biased region" description="Polar residues" evidence="7">
    <location>
        <begin position="338"/>
        <end position="353"/>
    </location>
</feature>
<protein>
    <recommendedName>
        <fullName evidence="10">U2A'/phosphoprotein 32 family A C-terminal domain-containing protein</fullName>
    </recommendedName>
</protein>
<organism evidence="8 9">
    <name type="scientific">Ciona savignyi</name>
    <name type="common">Pacific transparent sea squirt</name>
    <dbReference type="NCBI Taxonomy" id="51511"/>
    <lineage>
        <taxon>Eukaryota</taxon>
        <taxon>Metazoa</taxon>
        <taxon>Chordata</taxon>
        <taxon>Tunicata</taxon>
        <taxon>Ascidiacea</taxon>
        <taxon>Phlebobranchia</taxon>
        <taxon>Cionidae</taxon>
        <taxon>Ciona</taxon>
    </lineage>
</organism>
<evidence type="ECO:0000256" key="2">
    <source>
        <dbReference type="ARBA" id="ARBA00022614"/>
    </source>
</evidence>
<reference evidence="8" key="2">
    <citation type="submission" date="2025-08" db="UniProtKB">
        <authorList>
            <consortium name="Ensembl"/>
        </authorList>
    </citation>
    <scope>IDENTIFICATION</scope>
</reference>
<dbReference type="InParanoid" id="H2YW49"/>